<proteinExistence type="predicted"/>
<comment type="caution">
    <text evidence="2">The sequence shown here is derived from an EMBL/GenBank/DDBJ whole genome shotgun (WGS) entry which is preliminary data.</text>
</comment>
<gene>
    <name evidence="2" type="ORF">GCM10011492_17260</name>
</gene>
<reference evidence="2" key="1">
    <citation type="journal article" date="2014" name="Int. J. Syst. Evol. Microbiol.">
        <title>Complete genome sequence of Corynebacterium casei LMG S-19264T (=DSM 44701T), isolated from a smear-ripened cheese.</title>
        <authorList>
            <consortium name="US DOE Joint Genome Institute (JGI-PGF)"/>
            <person name="Walter F."/>
            <person name="Albersmeier A."/>
            <person name="Kalinowski J."/>
            <person name="Ruckert C."/>
        </authorList>
    </citation>
    <scope>NUCLEOTIDE SEQUENCE</scope>
    <source>
        <strain evidence="2">CGMCC 1.15085</strain>
    </source>
</reference>
<dbReference type="Proteomes" id="UP000636793">
    <property type="component" value="Unassembled WGS sequence"/>
</dbReference>
<feature type="compositionally biased region" description="Basic and acidic residues" evidence="1">
    <location>
        <begin position="304"/>
        <end position="314"/>
    </location>
</feature>
<accession>A0A916T3I1</accession>
<dbReference type="AlphaFoldDB" id="A0A916T3I1"/>
<dbReference type="SUPFAM" id="SSF53335">
    <property type="entry name" value="S-adenosyl-L-methionine-dependent methyltransferases"/>
    <property type="match status" value="1"/>
</dbReference>
<sequence length="324" mass="35854">MATGKRAARIAAGLASPSTRSRYVAAARRRLSAIIDPTAAPERCLACGAGHPRRRKITYAKDGTVFDVRVCRVCGHVANPDNVHDYRQFKKLDKLPMRARVGTEDRKGREFHMAQMAAEIMAPRSEIDVLIYGAGRSFDNRHIAALPQFRDVAVADVMKLRDDAEFIDINKPAAKRFPLVVACEVVEHFLDPATEFAALFAHVAKDGLLVCSTNVYDGSNMRNHKYIFTPGHASYYTPEALIHLAEANGYRIDFRAPLVATGYGGPRKRYVFFSKNAEVMSGVAAYFGRHLYAPSEGAWANKELAEAERREKEQPAVLNGQATA</sequence>
<organism evidence="2 3">
    <name type="scientific">Flexivirga endophytica</name>
    <dbReference type="NCBI Taxonomy" id="1849103"/>
    <lineage>
        <taxon>Bacteria</taxon>
        <taxon>Bacillati</taxon>
        <taxon>Actinomycetota</taxon>
        <taxon>Actinomycetes</taxon>
        <taxon>Micrococcales</taxon>
        <taxon>Dermacoccaceae</taxon>
        <taxon>Flexivirga</taxon>
    </lineage>
</organism>
<feature type="region of interest" description="Disordered" evidence="1">
    <location>
        <begin position="304"/>
        <end position="324"/>
    </location>
</feature>
<evidence type="ECO:0008006" key="4">
    <source>
        <dbReference type="Google" id="ProtNLM"/>
    </source>
</evidence>
<evidence type="ECO:0000313" key="3">
    <source>
        <dbReference type="Proteomes" id="UP000636793"/>
    </source>
</evidence>
<protein>
    <recommendedName>
        <fullName evidence="4">Methyltransferase domain-containing protein</fullName>
    </recommendedName>
</protein>
<evidence type="ECO:0000256" key="1">
    <source>
        <dbReference type="SAM" id="MobiDB-lite"/>
    </source>
</evidence>
<dbReference type="Gene3D" id="3.40.50.150">
    <property type="entry name" value="Vaccinia Virus protein VP39"/>
    <property type="match status" value="1"/>
</dbReference>
<evidence type="ECO:0000313" key="2">
    <source>
        <dbReference type="EMBL" id="GGB27577.1"/>
    </source>
</evidence>
<dbReference type="RefSeq" id="WP_188836624.1">
    <property type="nucleotide sequence ID" value="NZ_BMHI01000003.1"/>
</dbReference>
<name>A0A916T3I1_9MICO</name>
<dbReference type="EMBL" id="BMHI01000003">
    <property type="protein sequence ID" value="GGB27577.1"/>
    <property type="molecule type" value="Genomic_DNA"/>
</dbReference>
<keyword evidence="3" id="KW-1185">Reference proteome</keyword>
<dbReference type="InterPro" id="IPR029063">
    <property type="entry name" value="SAM-dependent_MTases_sf"/>
</dbReference>
<dbReference type="Pfam" id="PF13489">
    <property type="entry name" value="Methyltransf_23"/>
    <property type="match status" value="1"/>
</dbReference>
<reference evidence="2" key="2">
    <citation type="submission" date="2020-09" db="EMBL/GenBank/DDBJ databases">
        <authorList>
            <person name="Sun Q."/>
            <person name="Zhou Y."/>
        </authorList>
    </citation>
    <scope>NUCLEOTIDE SEQUENCE</scope>
    <source>
        <strain evidence="2">CGMCC 1.15085</strain>
    </source>
</reference>